<dbReference type="Proteomes" id="UP000199501">
    <property type="component" value="Unassembled WGS sequence"/>
</dbReference>
<accession>A0A1G6YD26</accession>
<evidence type="ECO:0000256" key="1">
    <source>
        <dbReference type="SAM" id="MobiDB-lite"/>
    </source>
</evidence>
<name>A0A1G6YD26_9PSEU</name>
<organism evidence="2 3">
    <name type="scientific">Actinokineospora iranica</name>
    <dbReference type="NCBI Taxonomy" id="1271860"/>
    <lineage>
        <taxon>Bacteria</taxon>
        <taxon>Bacillati</taxon>
        <taxon>Actinomycetota</taxon>
        <taxon>Actinomycetes</taxon>
        <taxon>Pseudonocardiales</taxon>
        <taxon>Pseudonocardiaceae</taxon>
        <taxon>Actinokineospora</taxon>
    </lineage>
</organism>
<sequence length="111" mass="12253">MDAEGFIVTPEQQVWLDSLTDEQRRRGVEMLRTAWSVCRMVAEHSDRLADLTVETSGGEAGVGWAMSLALRAEAFRALARGDTSAYEDLTTRANHNQPPESPNTQVRPPAP</sequence>
<dbReference type="RefSeq" id="WP_091457040.1">
    <property type="nucleotide sequence ID" value="NZ_FMZZ01000021.1"/>
</dbReference>
<evidence type="ECO:0000313" key="3">
    <source>
        <dbReference type="Proteomes" id="UP000199501"/>
    </source>
</evidence>
<protein>
    <submittedName>
        <fullName evidence="2">Uncharacterized protein</fullName>
    </submittedName>
</protein>
<dbReference type="STRING" id="1271860.SAMN05216174_12121"/>
<gene>
    <name evidence="2" type="ORF">SAMN05216174_12121</name>
</gene>
<proteinExistence type="predicted"/>
<feature type="region of interest" description="Disordered" evidence="1">
    <location>
        <begin position="86"/>
        <end position="111"/>
    </location>
</feature>
<reference evidence="3" key="1">
    <citation type="submission" date="2016-10" db="EMBL/GenBank/DDBJ databases">
        <authorList>
            <person name="Varghese N."/>
            <person name="Submissions S."/>
        </authorList>
    </citation>
    <scope>NUCLEOTIDE SEQUENCE [LARGE SCALE GENOMIC DNA]</scope>
    <source>
        <strain evidence="3">IBRC-M 10403</strain>
    </source>
</reference>
<feature type="compositionally biased region" description="Polar residues" evidence="1">
    <location>
        <begin position="91"/>
        <end position="111"/>
    </location>
</feature>
<evidence type="ECO:0000313" key="2">
    <source>
        <dbReference type="EMBL" id="SDD88278.1"/>
    </source>
</evidence>
<dbReference type="AlphaFoldDB" id="A0A1G6YD26"/>
<keyword evidence="3" id="KW-1185">Reference proteome</keyword>
<dbReference type="EMBL" id="FMZZ01000021">
    <property type="protein sequence ID" value="SDD88278.1"/>
    <property type="molecule type" value="Genomic_DNA"/>
</dbReference>